<proteinExistence type="predicted"/>
<evidence type="ECO:0000313" key="2">
    <source>
        <dbReference type="EMBL" id="PMQ20460.1"/>
    </source>
</evidence>
<dbReference type="InterPro" id="IPR036388">
    <property type="entry name" value="WH-like_DNA-bd_sf"/>
</dbReference>
<dbReference type="PANTHER" id="PTHR37318:SF1">
    <property type="entry name" value="BSL7504 PROTEIN"/>
    <property type="match status" value="1"/>
</dbReference>
<dbReference type="EMBL" id="PNQX01000001">
    <property type="protein sequence ID" value="PMQ20460.1"/>
    <property type="molecule type" value="Genomic_DNA"/>
</dbReference>
<dbReference type="Proteomes" id="UP000235739">
    <property type="component" value="Unassembled WGS sequence"/>
</dbReference>
<reference evidence="2 3" key="1">
    <citation type="journal article" date="2017" name="Elife">
        <title>Extensive horizontal gene transfer in cheese-associated bacteria.</title>
        <authorList>
            <person name="Bonham K.S."/>
            <person name="Wolfe B.E."/>
            <person name="Dutton R.J."/>
        </authorList>
    </citation>
    <scope>NUCLEOTIDE SEQUENCE [LARGE SCALE GENOMIC DNA]</scope>
    <source>
        <strain evidence="2 3">JB182</strain>
    </source>
</reference>
<dbReference type="PANTHER" id="PTHR37318">
    <property type="entry name" value="BSL7504 PROTEIN"/>
    <property type="match status" value="1"/>
</dbReference>
<sequence length="95" mass="10896">MKYQELDPLLLAPKRFVTLAHLNQVEQTDFLTLQETTGLSTTDMSKILKDLDTRGLVHLSKERKERYGVTLVCLSETGQRTFKKLMQTLNRLAGE</sequence>
<dbReference type="SUPFAM" id="SSF46785">
    <property type="entry name" value="Winged helix' DNA-binding domain"/>
    <property type="match status" value="1"/>
</dbReference>
<comment type="caution">
    <text evidence="2">The sequence shown here is derived from an EMBL/GenBank/DDBJ whole genome shotgun (WGS) entry which is preliminary data.</text>
</comment>
<evidence type="ECO:0000313" key="3">
    <source>
        <dbReference type="Proteomes" id="UP000235739"/>
    </source>
</evidence>
<accession>A0A2N7S2V6</accession>
<dbReference type="RefSeq" id="WP_013349544.1">
    <property type="nucleotide sequence ID" value="NZ_JABUYH010000007.1"/>
</dbReference>
<protein>
    <submittedName>
        <fullName evidence="2">Transcriptional regulator</fullName>
    </submittedName>
</protein>
<dbReference type="InterPro" id="IPR036390">
    <property type="entry name" value="WH_DNA-bd_sf"/>
</dbReference>
<organism evidence="2 3">
    <name type="scientific">Glutamicibacter arilaitensis</name>
    <dbReference type="NCBI Taxonomy" id="256701"/>
    <lineage>
        <taxon>Bacteria</taxon>
        <taxon>Bacillati</taxon>
        <taxon>Actinomycetota</taxon>
        <taxon>Actinomycetes</taxon>
        <taxon>Micrococcales</taxon>
        <taxon>Micrococcaceae</taxon>
        <taxon>Glutamicibacter</taxon>
    </lineage>
</organism>
<gene>
    <name evidence="2" type="ORF">CIK84_02260</name>
</gene>
<dbReference type="Pfam" id="PF13601">
    <property type="entry name" value="HTH_34"/>
    <property type="match status" value="1"/>
</dbReference>
<dbReference type="InterPro" id="IPR027395">
    <property type="entry name" value="WH_DNA-bd_dom"/>
</dbReference>
<feature type="domain" description="Winged helix DNA-binding" evidence="1">
    <location>
        <begin position="15"/>
        <end position="92"/>
    </location>
</feature>
<dbReference type="Gene3D" id="1.10.10.10">
    <property type="entry name" value="Winged helix-like DNA-binding domain superfamily/Winged helix DNA-binding domain"/>
    <property type="match status" value="1"/>
</dbReference>
<name>A0A2N7S2V6_9MICC</name>
<evidence type="ECO:0000259" key="1">
    <source>
        <dbReference type="Pfam" id="PF13601"/>
    </source>
</evidence>
<dbReference type="GeneID" id="303185792"/>
<dbReference type="AlphaFoldDB" id="A0A2N7S2V6"/>